<dbReference type="PROSITE" id="PS51746">
    <property type="entry name" value="PPM_2"/>
    <property type="match status" value="1"/>
</dbReference>
<dbReference type="InterPro" id="IPR015655">
    <property type="entry name" value="PP2C"/>
</dbReference>
<reference evidence="4" key="1">
    <citation type="submission" date="2021-01" db="EMBL/GenBank/DDBJ databases">
        <authorList>
            <person name="Corre E."/>
            <person name="Pelletier E."/>
            <person name="Niang G."/>
            <person name="Scheremetjew M."/>
            <person name="Finn R."/>
            <person name="Kale V."/>
            <person name="Holt S."/>
            <person name="Cochrane G."/>
            <person name="Meng A."/>
            <person name="Brown T."/>
            <person name="Cohen L."/>
        </authorList>
    </citation>
    <scope>NUCLEOTIDE SEQUENCE</scope>
    <source>
        <strain evidence="4">CCMP1452</strain>
    </source>
</reference>
<dbReference type="SMART" id="SM00332">
    <property type="entry name" value="PP2Cc"/>
    <property type="match status" value="1"/>
</dbReference>
<keyword evidence="2" id="KW-0732">Signal</keyword>
<dbReference type="Pfam" id="PF00481">
    <property type="entry name" value="PP2C"/>
    <property type="match status" value="1"/>
</dbReference>
<proteinExistence type="predicted"/>
<dbReference type="InterPro" id="IPR001932">
    <property type="entry name" value="PPM-type_phosphatase-like_dom"/>
</dbReference>
<feature type="compositionally biased region" description="Polar residues" evidence="1">
    <location>
        <begin position="32"/>
        <end position="41"/>
    </location>
</feature>
<dbReference type="Gene3D" id="3.60.40.10">
    <property type="entry name" value="PPM-type phosphatase domain"/>
    <property type="match status" value="1"/>
</dbReference>
<evidence type="ECO:0000313" key="4">
    <source>
        <dbReference type="EMBL" id="CAD9688839.1"/>
    </source>
</evidence>
<name>A0A7S2S3X0_9STRA</name>
<feature type="region of interest" description="Disordered" evidence="1">
    <location>
        <begin position="27"/>
        <end position="60"/>
    </location>
</feature>
<sequence length="474" mass="51602">MKPANSITLFFAAAAFTAMSLPRLVEAETDARTSGQRSLSTSDDEKRKQPDDVSSSLTNCPSYGCPILPRDMYFDEEAQEALKAIRNLQVKIEQREEKSGGLEDTEVDNLGSLSLENALDRLKSAGGEDQATLTLIGYKGGKVEDQINQDRAFVISPFLIDQKTNTDTFPKARLMGVFDGHAKLGEFVSQYSVSELPKLLSEKIHSLPLDQIENDEKAVKQILIDSFVQMDKAAPAELSGGCTASVVLQLGRKIYIANAGDSRSLVATFQKSTGRVNIVYLSREDKPDLPDEKARVENMGGQVYIPQRVGASSRVIYVDSYTGVQSGLAMSRSIGDWDAGNVGVIPNPIVEVLNIETLKNIQTEEDSCVAQIDARTGETTMDINCITNGEEKKDDNSLEDDVEVFAVSATDGMLDFVNVEDIARNVAASLYLDEGPHPLSACEGLISTAAAGWWKSKDGKYRDDIAIAISKFDS</sequence>
<accession>A0A7S2S3X0</accession>
<feature type="domain" description="PPM-type phosphatase" evidence="3">
    <location>
        <begin position="132"/>
        <end position="472"/>
    </location>
</feature>
<evidence type="ECO:0000259" key="3">
    <source>
        <dbReference type="PROSITE" id="PS51746"/>
    </source>
</evidence>
<dbReference type="GO" id="GO:0004722">
    <property type="term" value="F:protein serine/threonine phosphatase activity"/>
    <property type="evidence" value="ECO:0007669"/>
    <property type="project" value="InterPro"/>
</dbReference>
<feature type="chain" id="PRO_5031493726" description="PPM-type phosphatase domain-containing protein" evidence="2">
    <location>
        <begin position="28"/>
        <end position="474"/>
    </location>
</feature>
<evidence type="ECO:0000256" key="2">
    <source>
        <dbReference type="SAM" id="SignalP"/>
    </source>
</evidence>
<evidence type="ECO:0000256" key="1">
    <source>
        <dbReference type="SAM" id="MobiDB-lite"/>
    </source>
</evidence>
<dbReference type="PANTHER" id="PTHR47992">
    <property type="entry name" value="PROTEIN PHOSPHATASE"/>
    <property type="match status" value="1"/>
</dbReference>
<feature type="signal peptide" evidence="2">
    <location>
        <begin position="1"/>
        <end position="27"/>
    </location>
</feature>
<protein>
    <recommendedName>
        <fullName evidence="3">PPM-type phosphatase domain-containing protein</fullName>
    </recommendedName>
</protein>
<dbReference type="EMBL" id="HBHI01023013">
    <property type="protein sequence ID" value="CAD9688839.1"/>
    <property type="molecule type" value="Transcribed_RNA"/>
</dbReference>
<dbReference type="SUPFAM" id="SSF81606">
    <property type="entry name" value="PP2C-like"/>
    <property type="match status" value="1"/>
</dbReference>
<gene>
    <name evidence="4" type="ORF">EANT1437_LOCUS11830</name>
</gene>
<dbReference type="InterPro" id="IPR036457">
    <property type="entry name" value="PPM-type-like_dom_sf"/>
</dbReference>
<dbReference type="AlphaFoldDB" id="A0A7S2S3X0"/>
<dbReference type="CDD" id="cd00143">
    <property type="entry name" value="PP2Cc"/>
    <property type="match status" value="1"/>
</dbReference>
<organism evidence="4">
    <name type="scientific">Eucampia antarctica</name>
    <dbReference type="NCBI Taxonomy" id="49252"/>
    <lineage>
        <taxon>Eukaryota</taxon>
        <taxon>Sar</taxon>
        <taxon>Stramenopiles</taxon>
        <taxon>Ochrophyta</taxon>
        <taxon>Bacillariophyta</taxon>
        <taxon>Mediophyceae</taxon>
        <taxon>Biddulphiophycidae</taxon>
        <taxon>Hemiaulales</taxon>
        <taxon>Hemiaulaceae</taxon>
        <taxon>Eucampia</taxon>
    </lineage>
</organism>